<organism evidence="6 7">
    <name type="scientific">Meloidogyne hapla</name>
    <name type="common">Root-knot nematode worm</name>
    <dbReference type="NCBI Taxonomy" id="6305"/>
    <lineage>
        <taxon>Eukaryota</taxon>
        <taxon>Metazoa</taxon>
        <taxon>Ecdysozoa</taxon>
        <taxon>Nematoda</taxon>
        <taxon>Chromadorea</taxon>
        <taxon>Rhabditida</taxon>
        <taxon>Tylenchina</taxon>
        <taxon>Tylenchomorpha</taxon>
        <taxon>Tylenchoidea</taxon>
        <taxon>Meloidogynidae</taxon>
        <taxon>Meloidogyninae</taxon>
        <taxon>Meloidogyne</taxon>
    </lineage>
</organism>
<dbReference type="Gene3D" id="3.30.420.40">
    <property type="match status" value="3"/>
</dbReference>
<dbReference type="InterPro" id="IPR012725">
    <property type="entry name" value="Chaperone_DnaK"/>
</dbReference>
<dbReference type="FunFam" id="3.30.420.40:FF:000004">
    <property type="entry name" value="Molecular chaperone DnaK"/>
    <property type="match status" value="2"/>
</dbReference>
<feature type="compositionally biased region" description="Polar residues" evidence="5">
    <location>
        <begin position="1035"/>
        <end position="1048"/>
    </location>
</feature>
<feature type="compositionally biased region" description="Acidic residues" evidence="5">
    <location>
        <begin position="106"/>
        <end position="127"/>
    </location>
</feature>
<dbReference type="FunFam" id="2.60.34.10:FF:000014">
    <property type="entry name" value="Chaperone protein DnaK HSP70"/>
    <property type="match status" value="1"/>
</dbReference>
<keyword evidence="6" id="KW-1185">Reference proteome</keyword>
<dbReference type="InterPro" id="IPR029048">
    <property type="entry name" value="HSP70_C_sf"/>
</dbReference>
<dbReference type="Gene3D" id="3.30.30.30">
    <property type="match status" value="1"/>
</dbReference>
<keyword evidence="3" id="KW-0067">ATP-binding</keyword>
<name>A0A1I8AZR0_MELHA</name>
<dbReference type="GO" id="GO:0005524">
    <property type="term" value="F:ATP binding"/>
    <property type="evidence" value="ECO:0007669"/>
    <property type="project" value="UniProtKB-KW"/>
</dbReference>
<reference evidence="7" key="1">
    <citation type="submission" date="2016-11" db="UniProtKB">
        <authorList>
            <consortium name="WormBaseParasite"/>
        </authorList>
    </citation>
    <scope>IDENTIFICATION</scope>
</reference>
<dbReference type="GO" id="GO:0006950">
    <property type="term" value="P:response to stress"/>
    <property type="evidence" value="ECO:0007669"/>
    <property type="project" value="UniProtKB-ARBA"/>
</dbReference>
<keyword evidence="2" id="KW-0547">Nucleotide-binding</keyword>
<dbReference type="Pfam" id="PF00012">
    <property type="entry name" value="HSP70"/>
    <property type="match status" value="2"/>
</dbReference>
<dbReference type="SUPFAM" id="SSF53067">
    <property type="entry name" value="Actin-like ATPase domain"/>
    <property type="match status" value="3"/>
</dbReference>
<dbReference type="PROSITE" id="PS00329">
    <property type="entry name" value="HSP70_2"/>
    <property type="match status" value="1"/>
</dbReference>
<dbReference type="InterPro" id="IPR018181">
    <property type="entry name" value="Heat_shock_70_CS"/>
</dbReference>
<dbReference type="InterPro" id="IPR029047">
    <property type="entry name" value="HSP70_peptide-bd_sf"/>
</dbReference>
<dbReference type="PROSITE" id="PS01036">
    <property type="entry name" value="HSP70_3"/>
    <property type="match status" value="1"/>
</dbReference>
<dbReference type="Proteomes" id="UP000095281">
    <property type="component" value="Unplaced"/>
</dbReference>
<proteinExistence type="inferred from homology"/>
<protein>
    <submittedName>
        <fullName evidence="7">Stress-70 protein, mitochondrial</fullName>
    </submittedName>
</protein>
<sequence length="1061" mass="117855">MYDSAADFVRDFPYNEDLLSVKAALIPYLLRIKNFEKEFGDKTIKFKRINKNINIRHLLKKYIFKNKQCRRRNQKRQKLILFETFEEKEAEERRYSSACEEKKWEEEEEFKEEEEEEEEEEEWEEEEFKEEEEKENLILFEGFLQFNGESSSVFSALQGPVVGIDLGFTNSSVSIVKNGKPMLITDDEGSRFTPSVVAFTKREVLVGAPAVEQSFLNSQNTIFGIKQLIGRKFDDSEVQKFRKTVPYKIVNSHGDAWVEAQGQLYSPSQIGAFILMKMKKTAENYLKTSATNAVLTVPANFNDSQRQATEEAGQLAGLRVLRVLDEPIAAAMAFDFPVFERKIVAIFDIGGANFNFSILEIEKELAEYCKYAAFFVKNFPLIDKDKIWNDLSPYVEGNRDTTKDLEGIKSDAIRGPVIGIDLGTTNSCVAIMEGKQAKVLENAEGSRTTPSVVAFTKEGERLVGAPARRQAVTNSQNTLYATKRLIGRRFDDAEVQKDIKVVPFKIVKASNGDAWVEAQGKLYSPSQIGAFVLMKMKETAENYLGTSAPNAVITVPAYFNDSQRQATKDAGQIAGLRVLRVVNEPTAAALAYGLDVADSKIIAVYDLGGGTFDVSILEMQKGVFEVKSTNGDTFLGGEDFDHALVHHLVAEFRRENGIDLTKVLISLIYTFTLSNAKDSMAMQRVREAAEKAKCELSSTAQTDINLPYITVDNSGPKHMHVKLSRSKFEQLTADLIKRTIEPCKKAMHDAEVKPSDIREILLVGGMTRMPKVQQIVQDVFGKQPSKAVNPDEAVAIGAAIQAGVLAGDVTEVVLLDVTPLSLGIETLGGVFTKLIGRNTTIPTKKSQVFSTAADGQTQVEIKVLQGEREMASDNKLLGQFSLIGIPPAPRGVPQVEVTFDIDANGIVNVSARDRGTGKEQQVVIQSSGGLSKDQIENMVRDAEKHAAEDAEKKETIEAINHAESVLHDTESKMAEYADQLNEDEVKVVKERCESLKQKLANRDGLKAAEVREGINELQQKSLKLFEAAYRKMAEKNQQQGSGSTTDSTNQEEEAAKKEGSQ</sequence>
<dbReference type="InterPro" id="IPR013126">
    <property type="entry name" value="Hsp_70_fam"/>
</dbReference>
<comment type="similarity">
    <text evidence="1">Belongs to the heat shock protein 70 family.</text>
</comment>
<dbReference type="PRINTS" id="PR00301">
    <property type="entry name" value="HEATSHOCK70"/>
</dbReference>
<dbReference type="AlphaFoldDB" id="A0A1I8AZR0"/>
<evidence type="ECO:0000256" key="5">
    <source>
        <dbReference type="SAM" id="MobiDB-lite"/>
    </source>
</evidence>
<dbReference type="SUPFAM" id="SSF100920">
    <property type="entry name" value="Heat shock protein 70kD (HSP70), peptide-binding domain"/>
    <property type="match status" value="1"/>
</dbReference>
<dbReference type="Gene3D" id="2.60.34.10">
    <property type="entry name" value="Substrate Binding Domain Of DNAk, Chain A, domain 1"/>
    <property type="match status" value="1"/>
</dbReference>
<feature type="region of interest" description="Disordered" evidence="5">
    <location>
        <begin position="1033"/>
        <end position="1061"/>
    </location>
</feature>
<accession>A0A1I8AZR0</accession>
<dbReference type="OMA" id="ATMEVSI"/>
<dbReference type="WBParaSite" id="MhA1_Contig118.frz3.fgene5">
    <property type="protein sequence ID" value="MhA1_Contig118.frz3.fgene5"/>
    <property type="gene ID" value="MhA1_Contig118.frz3.fgene5"/>
</dbReference>
<evidence type="ECO:0000256" key="4">
    <source>
        <dbReference type="SAM" id="Coils"/>
    </source>
</evidence>
<feature type="region of interest" description="Disordered" evidence="5">
    <location>
        <begin position="104"/>
        <end position="127"/>
    </location>
</feature>
<evidence type="ECO:0000313" key="6">
    <source>
        <dbReference type="Proteomes" id="UP000095281"/>
    </source>
</evidence>
<dbReference type="Gene3D" id="3.90.640.10">
    <property type="entry name" value="Actin, Chain A, domain 4"/>
    <property type="match status" value="1"/>
</dbReference>
<dbReference type="GO" id="GO:0051082">
    <property type="term" value="F:unfolded protein binding"/>
    <property type="evidence" value="ECO:0007669"/>
    <property type="project" value="InterPro"/>
</dbReference>
<evidence type="ECO:0000313" key="7">
    <source>
        <dbReference type="WBParaSite" id="MhA1_Contig118.frz3.fgene5"/>
    </source>
</evidence>
<evidence type="ECO:0000256" key="1">
    <source>
        <dbReference type="ARBA" id="ARBA00007381"/>
    </source>
</evidence>
<dbReference type="NCBIfam" id="NF001413">
    <property type="entry name" value="PRK00290.1"/>
    <property type="match status" value="1"/>
</dbReference>
<dbReference type="NCBIfam" id="TIGR02350">
    <property type="entry name" value="prok_dnaK"/>
    <property type="match status" value="1"/>
</dbReference>
<dbReference type="PANTHER" id="PTHR19375">
    <property type="entry name" value="HEAT SHOCK PROTEIN 70KDA"/>
    <property type="match status" value="1"/>
</dbReference>
<keyword evidence="4" id="KW-0175">Coiled coil</keyword>
<dbReference type="GO" id="GO:0140662">
    <property type="term" value="F:ATP-dependent protein folding chaperone"/>
    <property type="evidence" value="ECO:0007669"/>
    <property type="project" value="InterPro"/>
</dbReference>
<dbReference type="Gene3D" id="1.20.1270.10">
    <property type="match status" value="1"/>
</dbReference>
<dbReference type="CDD" id="cd11733">
    <property type="entry name" value="ASKHA_NBD_HSP70_HSPA9"/>
    <property type="match status" value="1"/>
</dbReference>
<dbReference type="FunFam" id="3.90.640.10:FF:000003">
    <property type="entry name" value="Molecular chaperone DnaK"/>
    <property type="match status" value="1"/>
</dbReference>
<dbReference type="FunFam" id="3.30.420.40:FF:000020">
    <property type="entry name" value="Chaperone protein HscA homolog"/>
    <property type="match status" value="1"/>
</dbReference>
<evidence type="ECO:0000256" key="2">
    <source>
        <dbReference type="ARBA" id="ARBA00022741"/>
    </source>
</evidence>
<dbReference type="FunFam" id="3.30.30.30:FF:000003">
    <property type="entry name" value="Heat shock protein 9"/>
    <property type="match status" value="2"/>
</dbReference>
<dbReference type="HAMAP" id="MF_00332">
    <property type="entry name" value="DnaK"/>
    <property type="match status" value="1"/>
</dbReference>
<dbReference type="PROSITE" id="PS00297">
    <property type="entry name" value="HSP70_1"/>
    <property type="match status" value="1"/>
</dbReference>
<feature type="coiled-coil region" evidence="4">
    <location>
        <begin position="959"/>
        <end position="986"/>
    </location>
</feature>
<dbReference type="InterPro" id="IPR043129">
    <property type="entry name" value="ATPase_NBD"/>
</dbReference>
<evidence type="ECO:0000256" key="3">
    <source>
        <dbReference type="ARBA" id="ARBA00022840"/>
    </source>
</evidence>